<dbReference type="Proteomes" id="UP000294947">
    <property type="component" value="Unassembled WGS sequence"/>
</dbReference>
<protein>
    <submittedName>
        <fullName evidence="1">Uncharacterized protein</fullName>
    </submittedName>
</protein>
<evidence type="ECO:0000313" key="1">
    <source>
        <dbReference type="EMBL" id="TDD34012.1"/>
    </source>
</evidence>
<comment type="caution">
    <text evidence="1">The sequence shown here is derived from an EMBL/GenBank/DDBJ whole genome shotgun (WGS) entry which is preliminary data.</text>
</comment>
<keyword evidence="2" id="KW-1185">Reference proteome</keyword>
<reference evidence="1 2" key="1">
    <citation type="submission" date="2019-03" db="EMBL/GenBank/DDBJ databases">
        <title>Draft genome sequences of novel Actinobacteria.</title>
        <authorList>
            <person name="Sahin N."/>
            <person name="Ay H."/>
            <person name="Saygin H."/>
        </authorList>
    </citation>
    <scope>NUCLEOTIDE SEQUENCE [LARGE SCALE GENOMIC DNA]</scope>
    <source>
        <strain evidence="1 2">7K502</strain>
    </source>
</reference>
<dbReference type="EMBL" id="SMKW01000151">
    <property type="protein sequence ID" value="TDD34012.1"/>
    <property type="molecule type" value="Genomic_DNA"/>
</dbReference>
<dbReference type="AlphaFoldDB" id="A0A4R4XTU0"/>
<organism evidence="1 2">
    <name type="scientific">Saccharopolyspora elongata</name>
    <dbReference type="NCBI Taxonomy" id="2530387"/>
    <lineage>
        <taxon>Bacteria</taxon>
        <taxon>Bacillati</taxon>
        <taxon>Actinomycetota</taxon>
        <taxon>Actinomycetes</taxon>
        <taxon>Pseudonocardiales</taxon>
        <taxon>Pseudonocardiaceae</taxon>
        <taxon>Saccharopolyspora</taxon>
    </lineage>
</organism>
<proteinExistence type="predicted"/>
<sequence>MGYEGEPEEHMGVGLFSDRREWVTIDHGGYRNFGVPTTSGSDQPLVVRVSTMAVVPLILILSRDRSLYLALEPVE</sequence>
<name>A0A4R4XTU0_9PSEU</name>
<gene>
    <name evidence="1" type="ORF">E1288_44910</name>
</gene>
<evidence type="ECO:0000313" key="2">
    <source>
        <dbReference type="Proteomes" id="UP000294947"/>
    </source>
</evidence>
<accession>A0A4R4XTU0</accession>